<evidence type="ECO:0000313" key="2">
    <source>
        <dbReference type="EMBL" id="CAE0749220.1"/>
    </source>
</evidence>
<accession>A0A7S4ESF3</accession>
<feature type="region of interest" description="Disordered" evidence="1">
    <location>
        <begin position="63"/>
        <end position="101"/>
    </location>
</feature>
<feature type="compositionally biased region" description="Polar residues" evidence="1">
    <location>
        <begin position="79"/>
        <end position="94"/>
    </location>
</feature>
<feature type="compositionally biased region" description="Polar residues" evidence="1">
    <location>
        <begin position="219"/>
        <end position="230"/>
    </location>
</feature>
<dbReference type="AlphaFoldDB" id="A0A7S4ESF3"/>
<organism evidence="2">
    <name type="scientific">Chrysotila carterae</name>
    <name type="common">Marine alga</name>
    <name type="synonym">Syracosphaera carterae</name>
    <dbReference type="NCBI Taxonomy" id="13221"/>
    <lineage>
        <taxon>Eukaryota</taxon>
        <taxon>Haptista</taxon>
        <taxon>Haptophyta</taxon>
        <taxon>Prymnesiophyceae</taxon>
        <taxon>Isochrysidales</taxon>
        <taxon>Isochrysidaceae</taxon>
        <taxon>Chrysotila</taxon>
    </lineage>
</organism>
<feature type="region of interest" description="Disordered" evidence="1">
    <location>
        <begin position="175"/>
        <end position="295"/>
    </location>
</feature>
<name>A0A7S4ESF3_CHRCT</name>
<feature type="compositionally biased region" description="Basic and acidic residues" evidence="1">
    <location>
        <begin position="242"/>
        <end position="252"/>
    </location>
</feature>
<feature type="compositionally biased region" description="Basic residues" evidence="1">
    <location>
        <begin position="196"/>
        <end position="205"/>
    </location>
</feature>
<protein>
    <submittedName>
        <fullName evidence="2">Uncharacterized protein</fullName>
    </submittedName>
</protein>
<reference evidence="2" key="1">
    <citation type="submission" date="2021-01" db="EMBL/GenBank/DDBJ databases">
        <authorList>
            <person name="Corre E."/>
            <person name="Pelletier E."/>
            <person name="Niang G."/>
            <person name="Scheremetjew M."/>
            <person name="Finn R."/>
            <person name="Kale V."/>
            <person name="Holt S."/>
            <person name="Cochrane G."/>
            <person name="Meng A."/>
            <person name="Brown T."/>
            <person name="Cohen L."/>
        </authorList>
    </citation>
    <scope>NUCLEOTIDE SEQUENCE</scope>
    <source>
        <strain evidence="2">CCMP645</strain>
    </source>
</reference>
<dbReference type="EMBL" id="HBIZ01003335">
    <property type="protein sequence ID" value="CAE0749220.1"/>
    <property type="molecule type" value="Transcribed_RNA"/>
</dbReference>
<feature type="region of interest" description="Disordered" evidence="1">
    <location>
        <begin position="1"/>
        <end position="45"/>
    </location>
</feature>
<sequence>MPAVTEKQPSLTEWAGLDTLHNNPSPFHQPEVQKKPTQQPVKSNPLEVDPSLFKVVPAHKVQQPKYAGTDPSWKGVSAGISNDYQHSPQPSPTKMQWAKPAAFPTSKQEVVAPAAAVPAVLPSADIQKRLASKKASELAPYDPSWEGISAQLEGEWQQPPDTVADDVDVSSVKLADEVVSPPTETEWVPVPSTYRPRTKASKKSGHKDTKESLVPQKWSGVSNELQSTYNIRPDPTPPTRRALQETEKERNSGDSVEEATGDSYVSMHAHSKPESNAPTGIASFFDFSPLSSGVA</sequence>
<gene>
    <name evidence="2" type="ORF">PCAR00345_LOCUS1802</name>
</gene>
<proteinExistence type="predicted"/>
<evidence type="ECO:0000256" key="1">
    <source>
        <dbReference type="SAM" id="MobiDB-lite"/>
    </source>
</evidence>